<dbReference type="EMBL" id="DS985577">
    <property type="protein sequence ID" value="EDV18801.1"/>
    <property type="molecule type" value="Genomic_DNA"/>
</dbReference>
<keyword evidence="2" id="KW-1185">Reference proteome</keyword>
<gene>
    <name evidence="1" type="ORF">TRIADDRAFT_62729</name>
</gene>
<dbReference type="CTD" id="6759927"/>
<organism evidence="1 2">
    <name type="scientific">Trichoplax adhaerens</name>
    <name type="common">Trichoplax reptans</name>
    <dbReference type="NCBI Taxonomy" id="10228"/>
    <lineage>
        <taxon>Eukaryota</taxon>
        <taxon>Metazoa</taxon>
        <taxon>Placozoa</taxon>
        <taxon>Uniplacotomia</taxon>
        <taxon>Trichoplacea</taxon>
        <taxon>Trichoplacidae</taxon>
        <taxon>Trichoplax</taxon>
    </lineage>
</organism>
<name>B3SEP4_TRIAD</name>
<dbReference type="HOGENOM" id="CLU_931670_0_0_1"/>
<accession>B3SEP4</accession>
<reference evidence="1 2" key="1">
    <citation type="journal article" date="2008" name="Nature">
        <title>The Trichoplax genome and the nature of placozoans.</title>
        <authorList>
            <person name="Srivastava M."/>
            <person name="Begovic E."/>
            <person name="Chapman J."/>
            <person name="Putnam N.H."/>
            <person name="Hellsten U."/>
            <person name="Kawashima T."/>
            <person name="Kuo A."/>
            <person name="Mitros T."/>
            <person name="Salamov A."/>
            <person name="Carpenter M.L."/>
            <person name="Signorovitch A.Y."/>
            <person name="Moreno M.A."/>
            <person name="Kamm K."/>
            <person name="Grimwood J."/>
            <person name="Schmutz J."/>
            <person name="Shapiro H."/>
            <person name="Grigoriev I.V."/>
            <person name="Buss L.W."/>
            <person name="Schierwater B."/>
            <person name="Dellaporta S.L."/>
            <person name="Rokhsar D.S."/>
        </authorList>
    </citation>
    <scope>NUCLEOTIDE SEQUENCE [LARGE SCALE GENOMIC DNA]</scope>
    <source>
        <strain evidence="1 2">Grell-BS-1999</strain>
    </source>
</reference>
<protein>
    <submittedName>
        <fullName evidence="1">Uncharacterized protein</fullName>
    </submittedName>
</protein>
<evidence type="ECO:0000313" key="1">
    <source>
        <dbReference type="EMBL" id="EDV18801.1"/>
    </source>
</evidence>
<sequence length="299" mass="32477">LVEGNTLVRAIVLWQAQHLFGDRISQDLVGTAGNANGRRLNPCIDGVTALGLATVIDKGIRTHQVHGGCGEAQAAFRNQQLADCTLRARLVACGNGFHGPTMNGAQSLPLHQGICQQAANLTILQRRSAADTRPGRELNEALTADSPTGFVRDGIALDHQRLYRHLETTTDLAHALAVRHIDVVEEDFIDLALACQLADRPHLNAFAFHIENETIAEEGIQPLKQFVKASEGVLDKDISAGGETSVADKRLKSKNADISNLHTDSAIKSIKEEMNTIKQFQIHQEATSDQFSDSIVNMK</sequence>
<evidence type="ECO:0000313" key="2">
    <source>
        <dbReference type="Proteomes" id="UP000009022"/>
    </source>
</evidence>
<dbReference type="AlphaFoldDB" id="B3SEP4"/>
<proteinExistence type="predicted"/>
<dbReference type="Proteomes" id="UP000009022">
    <property type="component" value="Unassembled WGS sequence"/>
</dbReference>
<dbReference type="InParanoid" id="B3SEP4"/>
<dbReference type="KEGG" id="tad:TRIADDRAFT_62729"/>
<feature type="non-terminal residue" evidence="1">
    <location>
        <position position="1"/>
    </location>
</feature>
<dbReference type="GeneID" id="6759927"/>